<comment type="pathway">
    <text evidence="1 6">Cell wall biogenesis; peptidoglycan biosynthesis.</text>
</comment>
<dbReference type="PANTHER" id="PTHR30582">
    <property type="entry name" value="L,D-TRANSPEPTIDASE"/>
    <property type="match status" value="1"/>
</dbReference>
<keyword evidence="10" id="KW-1185">Reference proteome</keyword>
<keyword evidence="5 6" id="KW-0961">Cell wall biogenesis/degradation</keyword>
<keyword evidence="7" id="KW-0472">Membrane</keyword>
<dbReference type="Gene3D" id="2.40.440.10">
    <property type="entry name" value="L,D-transpeptidase catalytic domain-like"/>
    <property type="match status" value="1"/>
</dbReference>
<feature type="transmembrane region" description="Helical" evidence="7">
    <location>
        <begin position="7"/>
        <end position="30"/>
    </location>
</feature>
<dbReference type="RefSeq" id="WP_406787949.1">
    <property type="nucleotide sequence ID" value="NZ_JBJIAA010000010.1"/>
</dbReference>
<dbReference type="Pfam" id="PF03734">
    <property type="entry name" value="YkuD"/>
    <property type="match status" value="1"/>
</dbReference>
<dbReference type="PROSITE" id="PS52029">
    <property type="entry name" value="LD_TPASE"/>
    <property type="match status" value="1"/>
</dbReference>
<dbReference type="PROSITE" id="PS51257">
    <property type="entry name" value="PROKAR_LIPOPROTEIN"/>
    <property type="match status" value="1"/>
</dbReference>
<sequence>MSKKSFINFLAGCFFSAVIACLIIISPVFFTCYDTGGDKYISGSNVSTLSEKNTKAEATNKDNKKEDIAVFSSETCFKKTYYVAQNGVKMFSNIDNASSQITILNKDDELVCDKEKDGYLYCESNHIDSKGKLVNGWVKKDNNNLKGMVFKNAKLIVDINLTNQTLNMYRNNIPINNAPIKCSSGIKGNNDTETPLGFFTIKDKFENLTSVKYNENLKYAVKFLGNYLIHSLPIDETKKDGKIKYEEQKQAKDDLGKEASHGCIRLSMDDAKTVYNTVSRGDLVYIHY</sequence>
<comment type="caution">
    <text evidence="9">The sequence shown here is derived from an EMBL/GenBank/DDBJ whole genome shotgun (WGS) entry which is preliminary data.</text>
</comment>
<gene>
    <name evidence="9" type="ORF">ACJDT4_12730</name>
</gene>
<feature type="domain" description="L,D-TPase catalytic" evidence="8">
    <location>
        <begin position="155"/>
        <end position="287"/>
    </location>
</feature>
<evidence type="ECO:0000256" key="2">
    <source>
        <dbReference type="ARBA" id="ARBA00022679"/>
    </source>
</evidence>
<evidence type="ECO:0000256" key="6">
    <source>
        <dbReference type="PROSITE-ProRule" id="PRU01373"/>
    </source>
</evidence>
<feature type="active site" description="Proton donor/acceptor" evidence="6">
    <location>
        <position position="230"/>
    </location>
</feature>
<accession>A0ABW8TFJ0</accession>
<dbReference type="CDD" id="cd16913">
    <property type="entry name" value="YkuD_like"/>
    <property type="match status" value="1"/>
</dbReference>
<dbReference type="InterPro" id="IPR038063">
    <property type="entry name" value="Transpep_catalytic_dom"/>
</dbReference>
<keyword evidence="3 6" id="KW-0133">Cell shape</keyword>
<keyword evidence="4 6" id="KW-0573">Peptidoglycan synthesis</keyword>
<proteinExistence type="predicted"/>
<feature type="active site" description="Nucleophile" evidence="6">
    <location>
        <position position="263"/>
    </location>
</feature>
<evidence type="ECO:0000313" key="10">
    <source>
        <dbReference type="Proteomes" id="UP001623592"/>
    </source>
</evidence>
<name>A0ABW8TFJ0_9CLOT</name>
<dbReference type="SUPFAM" id="SSF141523">
    <property type="entry name" value="L,D-transpeptidase catalytic domain-like"/>
    <property type="match status" value="1"/>
</dbReference>
<reference evidence="9 10" key="1">
    <citation type="submission" date="2024-11" db="EMBL/GenBank/DDBJ databases">
        <authorList>
            <person name="Heng Y.C."/>
            <person name="Lim A.C.H."/>
            <person name="Lee J.K.Y."/>
            <person name="Kittelmann S."/>
        </authorList>
    </citation>
    <scope>NUCLEOTIDE SEQUENCE [LARGE SCALE GENOMIC DNA]</scope>
    <source>
        <strain evidence="9 10">WILCCON 0114</strain>
    </source>
</reference>
<organism evidence="9 10">
    <name type="scientific">Clostridium neuense</name>
    <dbReference type="NCBI Taxonomy" id="1728934"/>
    <lineage>
        <taxon>Bacteria</taxon>
        <taxon>Bacillati</taxon>
        <taxon>Bacillota</taxon>
        <taxon>Clostridia</taxon>
        <taxon>Eubacteriales</taxon>
        <taxon>Clostridiaceae</taxon>
        <taxon>Clostridium</taxon>
    </lineage>
</organism>
<evidence type="ECO:0000256" key="3">
    <source>
        <dbReference type="ARBA" id="ARBA00022960"/>
    </source>
</evidence>
<evidence type="ECO:0000313" key="9">
    <source>
        <dbReference type="EMBL" id="MFL0251289.1"/>
    </source>
</evidence>
<evidence type="ECO:0000259" key="8">
    <source>
        <dbReference type="PROSITE" id="PS52029"/>
    </source>
</evidence>
<dbReference type="EMBL" id="JBJIAA010000010">
    <property type="protein sequence ID" value="MFL0251289.1"/>
    <property type="molecule type" value="Genomic_DNA"/>
</dbReference>
<evidence type="ECO:0000256" key="4">
    <source>
        <dbReference type="ARBA" id="ARBA00022984"/>
    </source>
</evidence>
<dbReference type="InterPro" id="IPR050979">
    <property type="entry name" value="LD-transpeptidase"/>
</dbReference>
<protein>
    <submittedName>
        <fullName evidence="9">L,D-transpeptidase</fullName>
        <ecNumber evidence="9">2.-.-.-</ecNumber>
    </submittedName>
</protein>
<dbReference type="Proteomes" id="UP001623592">
    <property type="component" value="Unassembled WGS sequence"/>
</dbReference>
<keyword evidence="7" id="KW-0812">Transmembrane</keyword>
<evidence type="ECO:0000256" key="7">
    <source>
        <dbReference type="SAM" id="Phobius"/>
    </source>
</evidence>
<dbReference type="InterPro" id="IPR005490">
    <property type="entry name" value="LD_TPept_cat_dom"/>
</dbReference>
<dbReference type="GO" id="GO:0016740">
    <property type="term" value="F:transferase activity"/>
    <property type="evidence" value="ECO:0007669"/>
    <property type="project" value="UniProtKB-KW"/>
</dbReference>
<keyword evidence="7" id="KW-1133">Transmembrane helix</keyword>
<evidence type="ECO:0000256" key="5">
    <source>
        <dbReference type="ARBA" id="ARBA00023316"/>
    </source>
</evidence>
<keyword evidence="2 9" id="KW-0808">Transferase</keyword>
<dbReference type="EC" id="2.-.-.-" evidence="9"/>
<evidence type="ECO:0000256" key="1">
    <source>
        <dbReference type="ARBA" id="ARBA00004752"/>
    </source>
</evidence>
<dbReference type="PANTHER" id="PTHR30582:SF2">
    <property type="entry name" value="L,D-TRANSPEPTIDASE YCIB-RELATED"/>
    <property type="match status" value="1"/>
</dbReference>